<evidence type="ECO:0000313" key="2">
    <source>
        <dbReference type="EMBL" id="GBP42544.1"/>
    </source>
</evidence>
<evidence type="ECO:0008006" key="4">
    <source>
        <dbReference type="Google" id="ProtNLM"/>
    </source>
</evidence>
<name>A0A4C1VX82_EUMVA</name>
<accession>A0A4C1VX82</accession>
<keyword evidence="1" id="KW-0812">Transmembrane</keyword>
<reference evidence="2 3" key="1">
    <citation type="journal article" date="2019" name="Commun. Biol.">
        <title>The bagworm genome reveals a unique fibroin gene that provides high tensile strength.</title>
        <authorList>
            <person name="Kono N."/>
            <person name="Nakamura H."/>
            <person name="Ohtoshi R."/>
            <person name="Tomita M."/>
            <person name="Numata K."/>
            <person name="Arakawa K."/>
        </authorList>
    </citation>
    <scope>NUCLEOTIDE SEQUENCE [LARGE SCALE GENOMIC DNA]</scope>
</reference>
<organism evidence="2 3">
    <name type="scientific">Eumeta variegata</name>
    <name type="common">Bagworm moth</name>
    <name type="synonym">Eumeta japonica</name>
    <dbReference type="NCBI Taxonomy" id="151549"/>
    <lineage>
        <taxon>Eukaryota</taxon>
        <taxon>Metazoa</taxon>
        <taxon>Ecdysozoa</taxon>
        <taxon>Arthropoda</taxon>
        <taxon>Hexapoda</taxon>
        <taxon>Insecta</taxon>
        <taxon>Pterygota</taxon>
        <taxon>Neoptera</taxon>
        <taxon>Endopterygota</taxon>
        <taxon>Lepidoptera</taxon>
        <taxon>Glossata</taxon>
        <taxon>Ditrysia</taxon>
        <taxon>Tineoidea</taxon>
        <taxon>Psychidae</taxon>
        <taxon>Oiketicinae</taxon>
        <taxon>Eumeta</taxon>
    </lineage>
</organism>
<keyword evidence="1" id="KW-0472">Membrane</keyword>
<feature type="transmembrane region" description="Helical" evidence="1">
    <location>
        <begin position="161"/>
        <end position="181"/>
    </location>
</feature>
<sequence>MGRRNEVPPPAARLLCSAMYMDDILASLELRKWVSNRRELLSDVDHLEKHDFDNADSLNLCENLRYHESIAYGYGPGETGVRIINVIMLAGHSFVMSYGASSCADHYKQMTVNTESERNIETNARIRSGTHEENDFWKLGIISRQLNEACNRFEKVFGFQVFVNLGFTVVFFVTSSYRITVSVSDKKLSISPLSWISLLHLLNSVTVVTVMAVTSQKVKSRMQSIYNNICRLNLRTVADNHRYTYTRDLLRMWSQQARALRCFAGIPLAMPCCPRYSPLVSPTRLSRYSLHI</sequence>
<dbReference type="AlphaFoldDB" id="A0A4C1VX82"/>
<comment type="caution">
    <text evidence="2">The sequence shown here is derived from an EMBL/GenBank/DDBJ whole genome shotgun (WGS) entry which is preliminary data.</text>
</comment>
<dbReference type="EMBL" id="BGZK01000420">
    <property type="protein sequence ID" value="GBP42544.1"/>
    <property type="molecule type" value="Genomic_DNA"/>
</dbReference>
<evidence type="ECO:0000313" key="3">
    <source>
        <dbReference type="Proteomes" id="UP000299102"/>
    </source>
</evidence>
<dbReference type="Proteomes" id="UP000299102">
    <property type="component" value="Unassembled WGS sequence"/>
</dbReference>
<evidence type="ECO:0000256" key="1">
    <source>
        <dbReference type="SAM" id="Phobius"/>
    </source>
</evidence>
<dbReference type="OrthoDB" id="6930543at2759"/>
<keyword evidence="1" id="KW-1133">Transmembrane helix</keyword>
<keyword evidence="3" id="KW-1185">Reference proteome</keyword>
<protein>
    <recommendedName>
        <fullName evidence="4">Gustatory receptor</fullName>
    </recommendedName>
</protein>
<feature type="transmembrane region" description="Helical" evidence="1">
    <location>
        <begin position="193"/>
        <end position="213"/>
    </location>
</feature>
<proteinExistence type="predicted"/>
<gene>
    <name evidence="2" type="ORF">EVAR_81994_1</name>
</gene>